<comment type="subcellular location">
    <subcellularLocation>
        <location evidence="1">Cell membrane</location>
        <topology evidence="1">Multi-pass membrane protein</topology>
    </subcellularLocation>
</comment>
<protein>
    <recommendedName>
        <fullName evidence="10">G-protein coupled receptors family 1 profile domain-containing protein</fullName>
    </recommendedName>
</protein>
<accession>A0A4E0RDW8</accession>
<evidence type="ECO:0000256" key="5">
    <source>
        <dbReference type="ARBA" id="ARBA00023040"/>
    </source>
</evidence>
<proteinExistence type="predicted"/>
<dbReference type="PRINTS" id="PR00237">
    <property type="entry name" value="GPCRRHODOPSN"/>
</dbReference>
<evidence type="ECO:0000313" key="11">
    <source>
        <dbReference type="EMBL" id="THD25726.1"/>
    </source>
</evidence>
<evidence type="ECO:0000256" key="3">
    <source>
        <dbReference type="ARBA" id="ARBA00022692"/>
    </source>
</evidence>
<comment type="caution">
    <text evidence="11">The sequence shown here is derived from an EMBL/GenBank/DDBJ whole genome shotgun (WGS) entry which is preliminary data.</text>
</comment>
<evidence type="ECO:0000256" key="1">
    <source>
        <dbReference type="ARBA" id="ARBA00004651"/>
    </source>
</evidence>
<dbReference type="SMART" id="SM01381">
    <property type="entry name" value="7TM_GPCR_Srsx"/>
    <property type="match status" value="1"/>
</dbReference>
<feature type="transmembrane region" description="Helical" evidence="9">
    <location>
        <begin position="451"/>
        <end position="470"/>
    </location>
</feature>
<organism evidence="11 12">
    <name type="scientific">Fasciola hepatica</name>
    <name type="common">Liver fluke</name>
    <dbReference type="NCBI Taxonomy" id="6192"/>
    <lineage>
        <taxon>Eukaryota</taxon>
        <taxon>Metazoa</taxon>
        <taxon>Spiralia</taxon>
        <taxon>Lophotrochozoa</taxon>
        <taxon>Platyhelminthes</taxon>
        <taxon>Trematoda</taxon>
        <taxon>Digenea</taxon>
        <taxon>Plagiorchiida</taxon>
        <taxon>Echinostomata</taxon>
        <taxon>Echinostomatoidea</taxon>
        <taxon>Fasciolidae</taxon>
        <taxon>Fasciola</taxon>
    </lineage>
</organism>
<dbReference type="EMBL" id="JXXN02001015">
    <property type="protein sequence ID" value="THD25726.1"/>
    <property type="molecule type" value="Genomic_DNA"/>
</dbReference>
<dbReference type="GO" id="GO:0004930">
    <property type="term" value="F:G protein-coupled receptor activity"/>
    <property type="evidence" value="ECO:0007669"/>
    <property type="project" value="UniProtKB-KW"/>
</dbReference>
<gene>
    <name evidence="11" type="ORF">D915_003517</name>
</gene>
<keyword evidence="4 9" id="KW-1133">Transmembrane helix</keyword>
<dbReference type="PROSITE" id="PS50262">
    <property type="entry name" value="G_PROTEIN_RECEP_F1_2"/>
    <property type="match status" value="1"/>
</dbReference>
<dbReference type="Gene3D" id="1.20.1070.10">
    <property type="entry name" value="Rhodopsin 7-helix transmembrane proteins"/>
    <property type="match status" value="2"/>
</dbReference>
<name>A0A4E0RDW8_FASHE</name>
<keyword evidence="8" id="KW-0807">Transducer</keyword>
<dbReference type="SUPFAM" id="SSF81321">
    <property type="entry name" value="Family A G protein-coupled receptor-like"/>
    <property type="match status" value="1"/>
</dbReference>
<dbReference type="InterPro" id="IPR000276">
    <property type="entry name" value="GPCR_Rhodpsn"/>
</dbReference>
<sequence length="488" mass="54634">MSAPDAVAIQIDTWSMWTSGVLSLLHFILLILVFSSNLLVIYAVVTNKSLHLAPHYFIASLALSDLLMALGPIPLAGLYLFYGYWPYVHSASCASWIGFRILLGSASMYNLASISMDRLIACLQPIRYKTTLSGAHVIPLITISWTVPIVLLFISLLTGPISSIDAGGCHSRLNLHFRLAIFSAGFGIPCIVITCSNLCVLRAIRKHYRTNIMGRYKPRSVTLNFVGRRAQIGTLPDRCDPPMRTSETESSSRQFHLSLTNTHHPYTVPPLAERHALSPHFVLDVSVLICANYFHSSMIRNFTKHYFRHRVSTNGSIEDPFRLLARNQGSIPMVQLKSIGSITVLERTLPIDIQADQTEISQLNVPVKAQCIQRQSTASDSSPSNRYPVLPNEYSREQQIGASFRPNSGQRMYRMMLVVIFCYIICWSACVICSLTEAARGLSMSRFVTGSSLWLGFVNSACNPIIYGLLDKRYRKTFKHVIRCCFSR</sequence>
<feature type="transmembrane region" description="Helical" evidence="9">
    <location>
        <begin position="57"/>
        <end position="82"/>
    </location>
</feature>
<evidence type="ECO:0000256" key="7">
    <source>
        <dbReference type="ARBA" id="ARBA00023170"/>
    </source>
</evidence>
<evidence type="ECO:0000313" key="12">
    <source>
        <dbReference type="Proteomes" id="UP000230066"/>
    </source>
</evidence>
<feature type="transmembrane region" description="Helical" evidence="9">
    <location>
        <begin position="415"/>
        <end position="439"/>
    </location>
</feature>
<keyword evidence="2" id="KW-1003">Cell membrane</keyword>
<dbReference type="PANTHER" id="PTHR24248">
    <property type="entry name" value="ADRENERGIC RECEPTOR-RELATED G-PROTEIN COUPLED RECEPTOR"/>
    <property type="match status" value="1"/>
</dbReference>
<evidence type="ECO:0000256" key="8">
    <source>
        <dbReference type="ARBA" id="ARBA00023224"/>
    </source>
</evidence>
<evidence type="ECO:0000256" key="4">
    <source>
        <dbReference type="ARBA" id="ARBA00022989"/>
    </source>
</evidence>
<evidence type="ECO:0000259" key="10">
    <source>
        <dbReference type="PROSITE" id="PS50262"/>
    </source>
</evidence>
<dbReference type="AlphaFoldDB" id="A0A4E0RDW8"/>
<feature type="transmembrane region" description="Helical" evidence="9">
    <location>
        <begin position="24"/>
        <end position="45"/>
    </location>
</feature>
<keyword evidence="12" id="KW-1185">Reference proteome</keyword>
<keyword evidence="6 9" id="KW-0472">Membrane</keyword>
<feature type="domain" description="G-protein coupled receptors family 1 profile" evidence="10">
    <location>
        <begin position="36"/>
        <end position="467"/>
    </location>
</feature>
<keyword evidence="5" id="KW-0297">G-protein coupled receptor</keyword>
<evidence type="ECO:0000256" key="6">
    <source>
        <dbReference type="ARBA" id="ARBA00023136"/>
    </source>
</evidence>
<dbReference type="InterPro" id="IPR017452">
    <property type="entry name" value="GPCR_Rhodpsn_7TM"/>
</dbReference>
<feature type="transmembrane region" description="Helical" evidence="9">
    <location>
        <begin position="94"/>
        <end position="112"/>
    </location>
</feature>
<dbReference type="Proteomes" id="UP000230066">
    <property type="component" value="Unassembled WGS sequence"/>
</dbReference>
<dbReference type="Pfam" id="PF00001">
    <property type="entry name" value="7tm_1"/>
    <property type="match status" value="1"/>
</dbReference>
<dbReference type="GO" id="GO:0005886">
    <property type="term" value="C:plasma membrane"/>
    <property type="evidence" value="ECO:0007669"/>
    <property type="project" value="UniProtKB-SubCell"/>
</dbReference>
<evidence type="ECO:0000256" key="9">
    <source>
        <dbReference type="SAM" id="Phobius"/>
    </source>
</evidence>
<keyword evidence="7" id="KW-0675">Receptor</keyword>
<keyword evidence="3 9" id="KW-0812">Transmembrane</keyword>
<evidence type="ECO:0000256" key="2">
    <source>
        <dbReference type="ARBA" id="ARBA00022475"/>
    </source>
</evidence>
<feature type="transmembrane region" description="Helical" evidence="9">
    <location>
        <begin position="133"/>
        <end position="157"/>
    </location>
</feature>
<reference evidence="11" key="1">
    <citation type="submission" date="2019-03" db="EMBL/GenBank/DDBJ databases">
        <title>Improved annotation for the trematode Fasciola hepatica.</title>
        <authorList>
            <person name="Choi Y.-J."/>
            <person name="Martin J."/>
            <person name="Mitreva M."/>
        </authorList>
    </citation>
    <scope>NUCLEOTIDE SEQUENCE [LARGE SCALE GENOMIC DNA]</scope>
</reference>
<feature type="transmembrane region" description="Helical" evidence="9">
    <location>
        <begin position="177"/>
        <end position="201"/>
    </location>
</feature>